<reference evidence="12 13" key="1">
    <citation type="submission" date="2017-03" db="EMBL/GenBank/DDBJ databases">
        <authorList>
            <person name="Afonso C.L."/>
            <person name="Miller P.J."/>
            <person name="Scott M.A."/>
            <person name="Spackman E."/>
            <person name="Goraichik I."/>
            <person name="Dimitrov K.M."/>
            <person name="Suarez D.L."/>
            <person name="Swayne D.E."/>
        </authorList>
    </citation>
    <scope>NUCLEOTIDE SEQUENCE [LARGE SCALE GENOMIC DNA]</scope>
    <source>
        <strain evidence="12">SB41UT1</strain>
    </source>
</reference>
<keyword evidence="2" id="KW-1003">Cell membrane</keyword>
<evidence type="ECO:0000256" key="1">
    <source>
        <dbReference type="ARBA" id="ARBA00022448"/>
    </source>
</evidence>
<dbReference type="InterPro" id="IPR004606">
    <property type="entry name" value="Mop_domain"/>
</dbReference>
<dbReference type="InterPro" id="IPR008995">
    <property type="entry name" value="Mo/tungstate-bd_C_term_dom"/>
</dbReference>
<feature type="domain" description="ABC transporter" evidence="10">
    <location>
        <begin position="1"/>
        <end position="231"/>
    </location>
</feature>
<evidence type="ECO:0000259" key="11">
    <source>
        <dbReference type="PROSITE" id="PS51866"/>
    </source>
</evidence>
<evidence type="ECO:0000313" key="13">
    <source>
        <dbReference type="Proteomes" id="UP000196573"/>
    </source>
</evidence>
<evidence type="ECO:0000256" key="9">
    <source>
        <dbReference type="PROSITE-ProRule" id="PRU01213"/>
    </source>
</evidence>
<keyword evidence="1" id="KW-0813">Transport</keyword>
<evidence type="ECO:0000256" key="8">
    <source>
        <dbReference type="ARBA" id="ARBA00023136"/>
    </source>
</evidence>
<keyword evidence="12" id="KW-0378">Hydrolase</keyword>
<evidence type="ECO:0000256" key="7">
    <source>
        <dbReference type="ARBA" id="ARBA00022967"/>
    </source>
</evidence>
<evidence type="ECO:0000256" key="6">
    <source>
        <dbReference type="ARBA" id="ARBA00022840"/>
    </source>
</evidence>
<dbReference type="SUPFAM" id="SSF52540">
    <property type="entry name" value="P-loop containing nucleoside triphosphate hydrolases"/>
    <property type="match status" value="1"/>
</dbReference>
<evidence type="ECO:0000313" key="12">
    <source>
        <dbReference type="EMBL" id="SMA34682.1"/>
    </source>
</evidence>
<dbReference type="PROSITE" id="PS00211">
    <property type="entry name" value="ABC_TRANSPORTER_1"/>
    <property type="match status" value="1"/>
</dbReference>
<dbReference type="Pfam" id="PF00005">
    <property type="entry name" value="ABC_tran"/>
    <property type="match status" value="1"/>
</dbReference>
<dbReference type="GO" id="GO:0005524">
    <property type="term" value="F:ATP binding"/>
    <property type="evidence" value="ECO:0007669"/>
    <property type="project" value="UniProtKB-KW"/>
</dbReference>
<dbReference type="Pfam" id="PF03459">
    <property type="entry name" value="TOBE"/>
    <property type="match status" value="1"/>
</dbReference>
<protein>
    <submittedName>
        <fullName evidence="12">Spermidine/putrescine import ATP-binding protein PotA</fullName>
        <ecNumber evidence="12">3.6.3.31</ecNumber>
    </submittedName>
</protein>
<proteinExistence type="predicted"/>
<dbReference type="Gene3D" id="3.40.50.300">
    <property type="entry name" value="P-loop containing nucleotide triphosphate hydrolases"/>
    <property type="match status" value="1"/>
</dbReference>
<evidence type="ECO:0000259" key="10">
    <source>
        <dbReference type="PROSITE" id="PS50893"/>
    </source>
</evidence>
<dbReference type="Gene3D" id="2.40.50.100">
    <property type="match status" value="1"/>
</dbReference>
<dbReference type="InterPro" id="IPR017871">
    <property type="entry name" value="ABC_transporter-like_CS"/>
</dbReference>
<dbReference type="InterPro" id="IPR050334">
    <property type="entry name" value="Molybdenum_import_ModC"/>
</dbReference>
<evidence type="ECO:0000256" key="2">
    <source>
        <dbReference type="ARBA" id="ARBA00022475"/>
    </source>
</evidence>
<sequence length="353" mass="39858">MLSFDIHLERSGFTLSVNEQLQLVDITGIMGPSGCGKTTLLRCLAGLEKIPGSSIQFRDVIWQRERQYLPADQRQVGYIFQDGRLFPHLNVRDNLTYGVKRRHPSSNHLTPDEVIDWLDIEALLARPVQSLSGGQRQRVAIGRALLRSPQLLMMDEPMAALDWAAKVRIIPRLRELNRRFHLPVLFVSHDREEMARLADDMLLMSNGQIADKGAVHWLLSQAQGLLADDHALSVLDGTVRKVGDYGVSELDVDGCEIVVDQDDLEPGQKVRVVVQAADISIALDDVQRISIQNRLRTTLEDIQELDDKHCLLQLRLKEQVLLALITQRARHKLALNTGMIVYAHFKAARLEVQ</sequence>
<organism evidence="12 13">
    <name type="scientific">Parendozoicomonas haliclonae</name>
    <dbReference type="NCBI Taxonomy" id="1960125"/>
    <lineage>
        <taxon>Bacteria</taxon>
        <taxon>Pseudomonadati</taxon>
        <taxon>Pseudomonadota</taxon>
        <taxon>Gammaproteobacteria</taxon>
        <taxon>Oceanospirillales</taxon>
        <taxon>Endozoicomonadaceae</taxon>
        <taxon>Parendozoicomonas</taxon>
    </lineage>
</organism>
<evidence type="ECO:0000256" key="3">
    <source>
        <dbReference type="ARBA" id="ARBA00022505"/>
    </source>
</evidence>
<dbReference type="EMBL" id="FWPT01000001">
    <property type="protein sequence ID" value="SMA34682.1"/>
    <property type="molecule type" value="Genomic_DNA"/>
</dbReference>
<dbReference type="SUPFAM" id="SSF50331">
    <property type="entry name" value="MOP-like"/>
    <property type="match status" value="1"/>
</dbReference>
<dbReference type="PROSITE" id="PS50893">
    <property type="entry name" value="ABC_TRANSPORTER_2"/>
    <property type="match status" value="1"/>
</dbReference>
<keyword evidence="8" id="KW-0472">Membrane</keyword>
<dbReference type="InterPro" id="IPR011868">
    <property type="entry name" value="ModC_ABC_ATP-bd"/>
</dbReference>
<dbReference type="OrthoDB" id="9802264at2"/>
<dbReference type="GO" id="GO:0015098">
    <property type="term" value="F:molybdate ion transmembrane transporter activity"/>
    <property type="evidence" value="ECO:0007669"/>
    <property type="project" value="InterPro"/>
</dbReference>
<keyword evidence="7" id="KW-1278">Translocase</keyword>
<dbReference type="InterPro" id="IPR003593">
    <property type="entry name" value="AAA+_ATPase"/>
</dbReference>
<dbReference type="SMART" id="SM00382">
    <property type="entry name" value="AAA"/>
    <property type="match status" value="1"/>
</dbReference>
<dbReference type="PROSITE" id="PS51866">
    <property type="entry name" value="MOP"/>
    <property type="match status" value="1"/>
</dbReference>
<dbReference type="InterPro" id="IPR003439">
    <property type="entry name" value="ABC_transporter-like_ATP-bd"/>
</dbReference>
<keyword evidence="13" id="KW-1185">Reference proteome</keyword>
<evidence type="ECO:0000256" key="5">
    <source>
        <dbReference type="ARBA" id="ARBA00022741"/>
    </source>
</evidence>
<dbReference type="GO" id="GO:0140359">
    <property type="term" value="F:ABC-type transporter activity"/>
    <property type="evidence" value="ECO:0007669"/>
    <property type="project" value="InterPro"/>
</dbReference>
<dbReference type="InterPro" id="IPR005116">
    <property type="entry name" value="Transp-assoc_OB_typ1"/>
</dbReference>
<dbReference type="PANTHER" id="PTHR43514">
    <property type="entry name" value="ABC TRANSPORTER I FAMILY MEMBER 10"/>
    <property type="match status" value="1"/>
</dbReference>
<dbReference type="InterPro" id="IPR027417">
    <property type="entry name" value="P-loop_NTPase"/>
</dbReference>
<dbReference type="NCBIfam" id="TIGR02142">
    <property type="entry name" value="modC_ABC"/>
    <property type="match status" value="1"/>
</dbReference>
<dbReference type="Proteomes" id="UP000196573">
    <property type="component" value="Unassembled WGS sequence"/>
</dbReference>
<dbReference type="GO" id="GO:0016020">
    <property type="term" value="C:membrane"/>
    <property type="evidence" value="ECO:0007669"/>
    <property type="project" value="InterPro"/>
</dbReference>
<keyword evidence="4" id="KW-0997">Cell inner membrane</keyword>
<dbReference type="RefSeq" id="WP_087106430.1">
    <property type="nucleotide sequence ID" value="NZ_CBCSCN010000004.1"/>
</dbReference>
<keyword evidence="6 12" id="KW-0067">ATP-binding</keyword>
<dbReference type="AlphaFoldDB" id="A0A1X7AF42"/>
<keyword evidence="5" id="KW-0547">Nucleotide-binding</keyword>
<evidence type="ECO:0000256" key="4">
    <source>
        <dbReference type="ARBA" id="ARBA00022519"/>
    </source>
</evidence>
<dbReference type="GO" id="GO:0016887">
    <property type="term" value="F:ATP hydrolysis activity"/>
    <property type="evidence" value="ECO:0007669"/>
    <property type="project" value="InterPro"/>
</dbReference>
<keyword evidence="3 9" id="KW-0500">Molybdenum</keyword>
<gene>
    <name evidence="12" type="primary">potA_1</name>
    <name evidence="12" type="ORF">EHSB41UT_00436</name>
</gene>
<dbReference type="EC" id="3.6.3.31" evidence="12"/>
<dbReference type="PANTHER" id="PTHR43514:SF10">
    <property type="entry name" value="MOLYBDENUM IMPORT ATP-BINDING PROTEIN MODC 2"/>
    <property type="match status" value="1"/>
</dbReference>
<feature type="domain" description="Mop" evidence="11">
    <location>
        <begin position="288"/>
        <end position="353"/>
    </location>
</feature>
<accession>A0A1X7AF42</accession>
<name>A0A1X7AF42_9GAMM</name>